<dbReference type="EMBL" id="FUWX01000008">
    <property type="protein sequence ID" value="SJZ65670.1"/>
    <property type="molecule type" value="Genomic_DNA"/>
</dbReference>
<dbReference type="AlphaFoldDB" id="A0A1T4MF21"/>
<dbReference type="GO" id="GO:0015833">
    <property type="term" value="P:peptide transport"/>
    <property type="evidence" value="ECO:0007669"/>
    <property type="project" value="InterPro"/>
</dbReference>
<accession>A0A1T4MF21</accession>
<dbReference type="RefSeq" id="WP_078693694.1">
    <property type="nucleotide sequence ID" value="NZ_FUWX01000008.1"/>
</dbReference>
<keyword evidence="1" id="KW-0813">Transport</keyword>
<keyword evidence="2" id="KW-0547">Nucleotide-binding</keyword>
<dbReference type="NCBIfam" id="NF008453">
    <property type="entry name" value="PRK11308.1"/>
    <property type="match status" value="1"/>
</dbReference>
<dbReference type="InterPro" id="IPR017871">
    <property type="entry name" value="ABC_transporter-like_CS"/>
</dbReference>
<keyword evidence="6" id="KW-1185">Reference proteome</keyword>
<dbReference type="NCBIfam" id="TIGR01727">
    <property type="entry name" value="oligo_HPY"/>
    <property type="match status" value="1"/>
</dbReference>
<evidence type="ECO:0000313" key="5">
    <source>
        <dbReference type="EMBL" id="SJZ65670.1"/>
    </source>
</evidence>
<feature type="domain" description="ABC transporter" evidence="4">
    <location>
        <begin position="6"/>
        <end position="256"/>
    </location>
</feature>
<sequence length="327" mass="36907">MEDILVKLENINKRFPLNKKSLNGEKKFVHAVNDVSLEIYKGETLSIVGESGCGKSTLGRVINKLLDVEEGKVIFQGEDITKYSPKEMLKFRKEMQVIFQDPYGSLNPRMKIKELIGEPLLVHSKLTKEEREKKVFELLDLVGLSKTHGERYPHEFSGGQRQRVGIARAISVSPSLIIADEPISALDVSIQAQVINIFKELQEKFNLTYFFISHDLSVVEVISDRVGVMYLGNLVEIGSKESIYSNPQHPYTKALLSAIPVPDVGKKRERIILKGDVPSPIDRPKGCPFSTRCSEVFEKCKKEMPKLKKYLKGDGEHRVACHLLGEE</sequence>
<dbReference type="OrthoDB" id="9806285at2"/>
<dbReference type="CDD" id="cd03257">
    <property type="entry name" value="ABC_NikE_OppD_transporters"/>
    <property type="match status" value="1"/>
</dbReference>
<reference evidence="5 6" key="1">
    <citation type="submission" date="2017-02" db="EMBL/GenBank/DDBJ databases">
        <authorList>
            <person name="Peterson S.W."/>
        </authorList>
    </citation>
    <scope>NUCLEOTIDE SEQUENCE [LARGE SCALE GENOMIC DNA]</scope>
    <source>
        <strain evidence="5 6">ATCC 700028</strain>
    </source>
</reference>
<keyword evidence="3 5" id="KW-0067">ATP-binding</keyword>
<evidence type="ECO:0000256" key="3">
    <source>
        <dbReference type="ARBA" id="ARBA00022840"/>
    </source>
</evidence>
<dbReference type="FunFam" id="3.40.50.300:FF:000016">
    <property type="entry name" value="Oligopeptide ABC transporter ATP-binding component"/>
    <property type="match status" value="1"/>
</dbReference>
<name>A0A1T4MF21_9FUSO</name>
<dbReference type="InterPro" id="IPR003593">
    <property type="entry name" value="AAA+_ATPase"/>
</dbReference>
<dbReference type="PANTHER" id="PTHR43776">
    <property type="entry name" value="TRANSPORT ATP-BINDING PROTEIN"/>
    <property type="match status" value="1"/>
</dbReference>
<dbReference type="Pfam" id="PF00005">
    <property type="entry name" value="ABC_tran"/>
    <property type="match status" value="1"/>
</dbReference>
<gene>
    <name evidence="5" type="ORF">SAMN02745174_01201</name>
</gene>
<evidence type="ECO:0000313" key="6">
    <source>
        <dbReference type="Proteomes" id="UP000191153"/>
    </source>
</evidence>
<dbReference type="GO" id="GO:0055085">
    <property type="term" value="P:transmembrane transport"/>
    <property type="evidence" value="ECO:0007669"/>
    <property type="project" value="UniProtKB-ARBA"/>
</dbReference>
<evidence type="ECO:0000256" key="1">
    <source>
        <dbReference type="ARBA" id="ARBA00022448"/>
    </source>
</evidence>
<dbReference type="PANTHER" id="PTHR43776:SF8">
    <property type="entry name" value="ABC TRANSPORTER, ATP-BINDING PROTEIN"/>
    <property type="match status" value="1"/>
</dbReference>
<dbReference type="SUPFAM" id="SSF52540">
    <property type="entry name" value="P-loop containing nucleoside triphosphate hydrolases"/>
    <property type="match status" value="1"/>
</dbReference>
<dbReference type="InterPro" id="IPR050319">
    <property type="entry name" value="ABC_transp_ATP-bind"/>
</dbReference>
<dbReference type="GO" id="GO:0016887">
    <property type="term" value="F:ATP hydrolysis activity"/>
    <property type="evidence" value="ECO:0007669"/>
    <property type="project" value="InterPro"/>
</dbReference>
<dbReference type="SMART" id="SM00382">
    <property type="entry name" value="AAA"/>
    <property type="match status" value="1"/>
</dbReference>
<protein>
    <submittedName>
        <fullName evidence="5">Peptide/nickel transport system ATP-binding protein</fullName>
    </submittedName>
</protein>
<dbReference type="PROSITE" id="PS50893">
    <property type="entry name" value="ABC_TRANSPORTER_2"/>
    <property type="match status" value="1"/>
</dbReference>
<dbReference type="GO" id="GO:0005524">
    <property type="term" value="F:ATP binding"/>
    <property type="evidence" value="ECO:0007669"/>
    <property type="project" value="UniProtKB-KW"/>
</dbReference>
<organism evidence="5 6">
    <name type="scientific">Cetobacterium ceti</name>
    <dbReference type="NCBI Taxonomy" id="180163"/>
    <lineage>
        <taxon>Bacteria</taxon>
        <taxon>Fusobacteriati</taxon>
        <taxon>Fusobacteriota</taxon>
        <taxon>Fusobacteriia</taxon>
        <taxon>Fusobacteriales</taxon>
        <taxon>Fusobacteriaceae</taxon>
        <taxon>Cetobacterium</taxon>
    </lineage>
</organism>
<evidence type="ECO:0000256" key="2">
    <source>
        <dbReference type="ARBA" id="ARBA00022741"/>
    </source>
</evidence>
<dbReference type="STRING" id="180163.SAMN02745174_01201"/>
<dbReference type="Gene3D" id="3.40.50.300">
    <property type="entry name" value="P-loop containing nucleotide triphosphate hydrolases"/>
    <property type="match status" value="1"/>
</dbReference>
<evidence type="ECO:0000259" key="4">
    <source>
        <dbReference type="PROSITE" id="PS50893"/>
    </source>
</evidence>
<dbReference type="PROSITE" id="PS00211">
    <property type="entry name" value="ABC_TRANSPORTER_1"/>
    <property type="match status" value="1"/>
</dbReference>
<dbReference type="InterPro" id="IPR027417">
    <property type="entry name" value="P-loop_NTPase"/>
</dbReference>
<dbReference type="InterPro" id="IPR013563">
    <property type="entry name" value="Oligopep_ABC_C"/>
</dbReference>
<dbReference type="Pfam" id="PF08352">
    <property type="entry name" value="oligo_HPY"/>
    <property type="match status" value="1"/>
</dbReference>
<dbReference type="InterPro" id="IPR003439">
    <property type="entry name" value="ABC_transporter-like_ATP-bd"/>
</dbReference>
<dbReference type="Proteomes" id="UP000191153">
    <property type="component" value="Unassembled WGS sequence"/>
</dbReference>
<proteinExistence type="predicted"/>